<evidence type="ECO:0000256" key="2">
    <source>
        <dbReference type="ARBA" id="ARBA00023295"/>
    </source>
</evidence>
<dbReference type="PANTHER" id="PTHR12304">
    <property type="entry name" value="INOSINE-URIDINE PREFERRING NUCLEOSIDE HYDROLASE"/>
    <property type="match status" value="1"/>
</dbReference>
<feature type="domain" description="Inosine/uridine-preferring nucleoside hydrolase" evidence="3">
    <location>
        <begin position="4"/>
        <end position="300"/>
    </location>
</feature>
<dbReference type="PANTHER" id="PTHR12304:SF4">
    <property type="entry name" value="URIDINE NUCLEOSIDASE"/>
    <property type="match status" value="1"/>
</dbReference>
<dbReference type="EMBL" id="CADCVK010000404">
    <property type="protein sequence ID" value="CAA9504492.1"/>
    <property type="molecule type" value="Genomic_DNA"/>
</dbReference>
<dbReference type="InterPro" id="IPR036452">
    <property type="entry name" value="Ribo_hydro-like"/>
</dbReference>
<protein>
    <submittedName>
        <fullName evidence="4">Inosine-uridine preferring nucleoside hydrolase</fullName>
        <ecNumber evidence="4">3.2.2.1</ecNumber>
    </submittedName>
</protein>
<dbReference type="Pfam" id="PF01156">
    <property type="entry name" value="IU_nuc_hydro"/>
    <property type="match status" value="1"/>
</dbReference>
<proteinExistence type="predicted"/>
<name>A0A6J4ST39_9ACTN</name>
<dbReference type="InterPro" id="IPR001910">
    <property type="entry name" value="Inosine/uridine_hydrolase_dom"/>
</dbReference>
<dbReference type="SUPFAM" id="SSF53590">
    <property type="entry name" value="Nucleoside hydrolase"/>
    <property type="match status" value="1"/>
</dbReference>
<keyword evidence="1 4" id="KW-0378">Hydrolase</keyword>
<dbReference type="GO" id="GO:0045437">
    <property type="term" value="F:uridine nucleosidase activity"/>
    <property type="evidence" value="ECO:0007669"/>
    <property type="project" value="UniProtKB-ARBA"/>
</dbReference>
<dbReference type="GO" id="GO:0005829">
    <property type="term" value="C:cytosol"/>
    <property type="evidence" value="ECO:0007669"/>
    <property type="project" value="TreeGrafter"/>
</dbReference>
<dbReference type="InterPro" id="IPR023186">
    <property type="entry name" value="IUNH"/>
</dbReference>
<dbReference type="InterPro" id="IPR015910">
    <property type="entry name" value="I/U_nuclsd_hydro_CS"/>
</dbReference>
<organism evidence="4">
    <name type="scientific">uncultured Rubrobacteraceae bacterium</name>
    <dbReference type="NCBI Taxonomy" id="349277"/>
    <lineage>
        <taxon>Bacteria</taxon>
        <taxon>Bacillati</taxon>
        <taxon>Actinomycetota</taxon>
        <taxon>Rubrobacteria</taxon>
        <taxon>Rubrobacterales</taxon>
        <taxon>Rubrobacteraceae</taxon>
        <taxon>environmental samples</taxon>
    </lineage>
</organism>
<keyword evidence="2 4" id="KW-0326">Glycosidase</keyword>
<evidence type="ECO:0000259" key="3">
    <source>
        <dbReference type="Pfam" id="PF01156"/>
    </source>
</evidence>
<dbReference type="EC" id="3.2.2.1" evidence="4"/>
<evidence type="ECO:0000313" key="4">
    <source>
        <dbReference type="EMBL" id="CAA9504492.1"/>
    </source>
</evidence>
<reference evidence="4" key="1">
    <citation type="submission" date="2020-02" db="EMBL/GenBank/DDBJ databases">
        <authorList>
            <person name="Meier V. D."/>
        </authorList>
    </citation>
    <scope>NUCLEOTIDE SEQUENCE</scope>
    <source>
        <strain evidence="4">AVDCRST_MAG12</strain>
    </source>
</reference>
<evidence type="ECO:0000256" key="1">
    <source>
        <dbReference type="ARBA" id="ARBA00022801"/>
    </source>
</evidence>
<dbReference type="Gene3D" id="3.90.245.10">
    <property type="entry name" value="Ribonucleoside hydrolase-like"/>
    <property type="match status" value="1"/>
</dbReference>
<accession>A0A6J4ST39</accession>
<sequence>MRRLLIDTDTGSDDAVALVMALKHPGVTVEAVTVVAGNVPLEQGVQNALYTLELCGADVPVFRGAGTPLLCPPVGAEEVHGLDGMGDIGLPLSGRDSAPGHAVDVLVERIGASPGELTLVTLGPLTNVALALLRDPSIADKVEGCVMMGGTGRGPGNVTPVAEYNVWADPEAAKVVFESGLPLKMVGWDVSREYAVFGPEDAARLRDIGTPLAEFCVDIQRVLDAWAKENTHLAGFDLPDPMAMAVALDPSVATGTRRLFVAVETGGTWRRGQTVVDRLGVTGYEPNAEVVMAASRKRFLDLLHASVER</sequence>
<dbReference type="AlphaFoldDB" id="A0A6J4ST39"/>
<dbReference type="GO" id="GO:0008477">
    <property type="term" value="F:purine nucleosidase activity"/>
    <property type="evidence" value="ECO:0007669"/>
    <property type="project" value="UniProtKB-EC"/>
</dbReference>
<gene>
    <name evidence="4" type="ORF">AVDCRST_MAG12-2868</name>
</gene>
<dbReference type="PROSITE" id="PS01247">
    <property type="entry name" value="IUNH"/>
    <property type="match status" value="1"/>
</dbReference>
<dbReference type="GO" id="GO:0006152">
    <property type="term" value="P:purine nucleoside catabolic process"/>
    <property type="evidence" value="ECO:0007669"/>
    <property type="project" value="TreeGrafter"/>
</dbReference>